<dbReference type="Pfam" id="PF00300">
    <property type="entry name" value="His_Phos_1"/>
    <property type="match status" value="1"/>
</dbReference>
<dbReference type="InterPro" id="IPR029033">
    <property type="entry name" value="His_PPase_superfam"/>
</dbReference>
<dbReference type="PANTHER" id="PTHR48100">
    <property type="entry name" value="BROAD-SPECIFICITY PHOSPHATASE YOR283W-RELATED"/>
    <property type="match status" value="1"/>
</dbReference>
<dbReference type="InterPro" id="IPR050275">
    <property type="entry name" value="PGM_Phosphatase"/>
</dbReference>
<dbReference type="EMBL" id="AGEL01000004">
    <property type="protein sequence ID" value="EHO17629.1"/>
    <property type="molecule type" value="Genomic_DNA"/>
</dbReference>
<dbReference type="Proteomes" id="UP000018466">
    <property type="component" value="Unassembled WGS sequence"/>
</dbReference>
<feature type="active site" description="Tele-phosphohistidine intermediate" evidence="1">
    <location>
        <position position="9"/>
    </location>
</feature>
<gene>
    <name evidence="3" type="ORF">HMPREF9623_00483</name>
</gene>
<dbReference type="Gene3D" id="3.40.50.1240">
    <property type="entry name" value="Phosphoglycerate mutase-like"/>
    <property type="match status" value="1"/>
</dbReference>
<dbReference type="SUPFAM" id="SSF53254">
    <property type="entry name" value="Phosphoglycerate mutase-like"/>
    <property type="match status" value="1"/>
</dbReference>
<evidence type="ECO:0000313" key="4">
    <source>
        <dbReference type="Proteomes" id="UP000018466"/>
    </source>
</evidence>
<dbReference type="AlphaFoldDB" id="A0AA36Y602"/>
<organism evidence="3 4">
    <name type="scientific">Stomatobaculum longum</name>
    <dbReference type="NCBI Taxonomy" id="796942"/>
    <lineage>
        <taxon>Bacteria</taxon>
        <taxon>Bacillati</taxon>
        <taxon>Bacillota</taxon>
        <taxon>Clostridia</taxon>
        <taxon>Lachnospirales</taxon>
        <taxon>Lachnospiraceae</taxon>
        <taxon>Stomatobaculum</taxon>
    </lineage>
</organism>
<feature type="binding site" evidence="2">
    <location>
        <position position="64"/>
    </location>
    <ligand>
        <name>substrate</name>
    </ligand>
</feature>
<dbReference type="InterPro" id="IPR013078">
    <property type="entry name" value="His_Pase_superF_clade-1"/>
</dbReference>
<feature type="active site" description="Proton donor/acceptor" evidence="1">
    <location>
        <position position="88"/>
    </location>
</feature>
<evidence type="ECO:0000256" key="1">
    <source>
        <dbReference type="PIRSR" id="PIRSR613078-1"/>
    </source>
</evidence>
<evidence type="ECO:0008006" key="5">
    <source>
        <dbReference type="Google" id="ProtNLM"/>
    </source>
</evidence>
<dbReference type="PIRSF" id="PIRSF000709">
    <property type="entry name" value="6PFK_2-Ptase"/>
    <property type="match status" value="1"/>
</dbReference>
<reference evidence="3 4" key="1">
    <citation type="submission" date="2011-10" db="EMBL/GenBank/DDBJ databases">
        <title>The Genome Sequence of Lachnospiraceae bacterium ACC2.</title>
        <authorList>
            <consortium name="The Broad Institute Genome Sequencing Platform"/>
            <person name="Earl A."/>
            <person name="Ward D."/>
            <person name="Feldgarden M."/>
            <person name="Gevers D."/>
            <person name="Sizova M."/>
            <person name="Hazen A."/>
            <person name="Epstein S."/>
            <person name="Young S.K."/>
            <person name="Zeng Q."/>
            <person name="Gargeya S."/>
            <person name="Fitzgerald M."/>
            <person name="Haas B."/>
            <person name="Abouelleil A."/>
            <person name="Alvarado L."/>
            <person name="Arachchi H.M."/>
            <person name="Berlin A."/>
            <person name="Brown A."/>
            <person name="Chapman S.B."/>
            <person name="Chen Z."/>
            <person name="Dunbar C."/>
            <person name="Freedman E."/>
            <person name="Gearin G."/>
            <person name="Goldberg J."/>
            <person name="Griggs A."/>
            <person name="Gujja S."/>
            <person name="Heiman D."/>
            <person name="Howarth C."/>
            <person name="Larson L."/>
            <person name="Lui A."/>
            <person name="MacDonald P.J.P."/>
            <person name="Montmayeur A."/>
            <person name="Murphy C."/>
            <person name="Neiman D."/>
            <person name="Pearson M."/>
            <person name="Priest M."/>
            <person name="Roberts A."/>
            <person name="Saif S."/>
            <person name="Shea T."/>
            <person name="Shenoy N."/>
            <person name="Sisk P."/>
            <person name="Stolte C."/>
            <person name="Sykes S."/>
            <person name="Wortman J."/>
            <person name="Nusbaum C."/>
            <person name="Birren B."/>
        </authorList>
    </citation>
    <scope>NUCLEOTIDE SEQUENCE [LARGE SCALE GENOMIC DNA]</scope>
    <source>
        <strain evidence="3 4">ACC2</strain>
    </source>
</reference>
<dbReference type="GO" id="GO:0005737">
    <property type="term" value="C:cytoplasm"/>
    <property type="evidence" value="ECO:0007669"/>
    <property type="project" value="TreeGrafter"/>
</dbReference>
<protein>
    <recommendedName>
        <fullName evidence="5">Alpha-ribazole phosphatase</fullName>
    </recommendedName>
</protein>
<dbReference type="GO" id="GO:0016791">
    <property type="term" value="F:phosphatase activity"/>
    <property type="evidence" value="ECO:0007669"/>
    <property type="project" value="TreeGrafter"/>
</dbReference>
<dbReference type="GeneID" id="86940261"/>
<accession>A0AA36Y602</accession>
<keyword evidence="4" id="KW-1185">Reference proteome</keyword>
<evidence type="ECO:0000313" key="3">
    <source>
        <dbReference type="EMBL" id="EHO17629.1"/>
    </source>
</evidence>
<evidence type="ECO:0000256" key="2">
    <source>
        <dbReference type="PIRSR" id="PIRSR613078-2"/>
    </source>
</evidence>
<dbReference type="PANTHER" id="PTHR48100:SF1">
    <property type="entry name" value="HISTIDINE PHOSPHATASE FAMILY PROTEIN-RELATED"/>
    <property type="match status" value="1"/>
</dbReference>
<proteinExistence type="predicted"/>
<sequence length="186" mass="21240">MRNVYFVRHGETVWNVENKICGATESALTERGREQARVIGREIKARMDAGELQIDRMLCSPLSRARDTAQEIADILKLPLAIEPRLREQNFGIWEGTARDGEGFQRAKENFIDSFGTGESMLRLAQRIYNLLDDVRADADHTYLLVAHNGISRMVESYFRDMDNGEFASFGIRNAALRTYCYPEEA</sequence>
<feature type="binding site" evidence="2">
    <location>
        <begin position="8"/>
        <end position="15"/>
    </location>
    <ligand>
        <name>substrate</name>
    </ligand>
</feature>
<dbReference type="RefSeq" id="WP_009532316.1">
    <property type="nucleotide sequence ID" value="NZ_CAJPPX010000026.1"/>
</dbReference>
<name>A0AA36Y602_9FIRM</name>
<comment type="caution">
    <text evidence="3">The sequence shown here is derived from an EMBL/GenBank/DDBJ whole genome shotgun (WGS) entry which is preliminary data.</text>
</comment>
<dbReference type="CDD" id="cd07067">
    <property type="entry name" value="HP_PGM_like"/>
    <property type="match status" value="1"/>
</dbReference>
<dbReference type="SMART" id="SM00855">
    <property type="entry name" value="PGAM"/>
    <property type="match status" value="1"/>
</dbReference>